<evidence type="ECO:0000259" key="12">
    <source>
        <dbReference type="Pfam" id="PF02737"/>
    </source>
</evidence>
<gene>
    <name evidence="13" type="ORF">AS156_16990</name>
</gene>
<evidence type="ECO:0000256" key="8">
    <source>
        <dbReference type="ARBA" id="ARBA00023239"/>
    </source>
</evidence>
<keyword evidence="3" id="KW-0276">Fatty acid metabolism</keyword>
<dbReference type="Gene3D" id="3.40.50.720">
    <property type="entry name" value="NAD(P)-binding Rossmann-like Domain"/>
    <property type="match status" value="1"/>
</dbReference>
<keyword evidence="5" id="KW-0560">Oxidoreductase</keyword>
<dbReference type="SUPFAM" id="SSF51735">
    <property type="entry name" value="NAD(P)-binding Rossmann-fold domains"/>
    <property type="match status" value="1"/>
</dbReference>
<evidence type="ECO:0000256" key="1">
    <source>
        <dbReference type="ARBA" id="ARBA00005005"/>
    </source>
</evidence>
<comment type="caution">
    <text evidence="13">The sequence shown here is derived from an EMBL/GenBank/DDBJ whole genome shotgun (WGS) entry which is preliminary data.</text>
</comment>
<dbReference type="AlphaFoldDB" id="A0A109JGV6"/>
<dbReference type="CDD" id="cd06558">
    <property type="entry name" value="crotonase-like"/>
    <property type="match status" value="1"/>
</dbReference>
<dbReference type="GO" id="GO:0070403">
    <property type="term" value="F:NAD+ binding"/>
    <property type="evidence" value="ECO:0007669"/>
    <property type="project" value="InterPro"/>
</dbReference>
<dbReference type="Pfam" id="PF00725">
    <property type="entry name" value="3HCDH"/>
    <property type="match status" value="1"/>
</dbReference>
<evidence type="ECO:0000256" key="2">
    <source>
        <dbReference type="ARBA" id="ARBA00007005"/>
    </source>
</evidence>
<evidence type="ECO:0000256" key="6">
    <source>
        <dbReference type="ARBA" id="ARBA00023027"/>
    </source>
</evidence>
<keyword evidence="7" id="KW-0443">Lipid metabolism</keyword>
<dbReference type="PANTHER" id="PTHR43612:SF3">
    <property type="entry name" value="TRIFUNCTIONAL ENZYME SUBUNIT ALPHA, MITOCHONDRIAL"/>
    <property type="match status" value="1"/>
</dbReference>
<organism evidence="13 14">
    <name type="scientific">Bradyrhizobium macuxiense</name>
    <dbReference type="NCBI Taxonomy" id="1755647"/>
    <lineage>
        <taxon>Bacteria</taxon>
        <taxon>Pseudomonadati</taxon>
        <taxon>Pseudomonadota</taxon>
        <taxon>Alphaproteobacteria</taxon>
        <taxon>Hyphomicrobiales</taxon>
        <taxon>Nitrobacteraceae</taxon>
        <taxon>Bradyrhizobium</taxon>
    </lineage>
</organism>
<comment type="similarity">
    <text evidence="2">In the central section; belongs to the 3-hydroxyacyl-CoA dehydrogenase family.</text>
</comment>
<accession>A0A109JGV6</accession>
<dbReference type="UniPathway" id="UPA00659"/>
<evidence type="ECO:0000256" key="9">
    <source>
        <dbReference type="ARBA" id="ARBA00023268"/>
    </source>
</evidence>
<dbReference type="FunFam" id="1.10.1040.50:FF:000005">
    <property type="entry name" value="Probable 3-hydroxyacyl-CoA dehydrogenase"/>
    <property type="match status" value="1"/>
</dbReference>
<dbReference type="Gene3D" id="1.10.1040.50">
    <property type="match status" value="1"/>
</dbReference>
<dbReference type="InterPro" id="IPR001753">
    <property type="entry name" value="Enoyl-CoA_hydra/iso"/>
</dbReference>
<dbReference type="GO" id="GO:0004300">
    <property type="term" value="F:enoyl-CoA hydratase activity"/>
    <property type="evidence" value="ECO:0007669"/>
    <property type="project" value="TreeGrafter"/>
</dbReference>
<evidence type="ECO:0000313" key="13">
    <source>
        <dbReference type="EMBL" id="KWV48720.1"/>
    </source>
</evidence>
<comment type="pathway">
    <text evidence="1">Lipid metabolism; fatty acid beta-oxidation.</text>
</comment>
<name>A0A109JGV6_9BRAD</name>
<dbReference type="PANTHER" id="PTHR43612">
    <property type="entry name" value="TRIFUNCTIONAL ENZYME SUBUNIT ALPHA"/>
    <property type="match status" value="1"/>
</dbReference>
<dbReference type="OrthoDB" id="9771883at2"/>
<proteinExistence type="inferred from homology"/>
<dbReference type="InterPro" id="IPR008927">
    <property type="entry name" value="6-PGluconate_DH-like_C_sf"/>
</dbReference>
<evidence type="ECO:0000256" key="3">
    <source>
        <dbReference type="ARBA" id="ARBA00022832"/>
    </source>
</evidence>
<keyword evidence="8" id="KW-0456">Lyase</keyword>
<evidence type="ECO:0000256" key="4">
    <source>
        <dbReference type="ARBA" id="ARBA00022963"/>
    </source>
</evidence>
<dbReference type="Pfam" id="PF02737">
    <property type="entry name" value="3HCDH_N"/>
    <property type="match status" value="1"/>
</dbReference>
<comment type="catalytic activity">
    <reaction evidence="10">
        <text>a (3S)-3-hydroxyacyl-CoA + NAD(+) = a 3-oxoacyl-CoA + NADH + H(+)</text>
        <dbReference type="Rhea" id="RHEA:22432"/>
        <dbReference type="ChEBI" id="CHEBI:15378"/>
        <dbReference type="ChEBI" id="CHEBI:57318"/>
        <dbReference type="ChEBI" id="CHEBI:57540"/>
        <dbReference type="ChEBI" id="CHEBI:57945"/>
        <dbReference type="ChEBI" id="CHEBI:90726"/>
        <dbReference type="EC" id="1.1.1.35"/>
    </reaction>
</comment>
<keyword evidence="14" id="KW-1185">Reference proteome</keyword>
<dbReference type="Proteomes" id="UP000057737">
    <property type="component" value="Unassembled WGS sequence"/>
</dbReference>
<keyword evidence="9" id="KW-0511">Multifunctional enzyme</keyword>
<dbReference type="SUPFAM" id="SSF48179">
    <property type="entry name" value="6-phosphogluconate dehydrogenase C-terminal domain-like"/>
    <property type="match status" value="2"/>
</dbReference>
<dbReference type="InterPro" id="IPR029045">
    <property type="entry name" value="ClpP/crotonase-like_dom_sf"/>
</dbReference>
<dbReference type="InterPro" id="IPR050136">
    <property type="entry name" value="FA_oxidation_alpha_subunit"/>
</dbReference>
<dbReference type="Gene3D" id="3.90.226.10">
    <property type="entry name" value="2-enoyl-CoA Hydratase, Chain A, domain 1"/>
    <property type="match status" value="1"/>
</dbReference>
<dbReference type="EMBL" id="LNCU01000106">
    <property type="protein sequence ID" value="KWV48720.1"/>
    <property type="molecule type" value="Genomic_DNA"/>
</dbReference>
<feature type="domain" description="3-hydroxyacyl-CoA dehydrogenase NAD binding" evidence="12">
    <location>
        <begin position="329"/>
        <end position="507"/>
    </location>
</feature>
<dbReference type="GO" id="GO:0016509">
    <property type="term" value="F:long-chain (3S)-3-hydroxyacyl-CoA dehydrogenase (NAD+) activity"/>
    <property type="evidence" value="ECO:0007669"/>
    <property type="project" value="TreeGrafter"/>
</dbReference>
<sequence length="741" mass="80443">MAYKNFKFETDADGIALVTWDIPGRSMNVLDETSILEIEEIVKQTTADPAIKGVVITSAKDAFCAGADLSMLEGMSRTYSDLLKEKGEEAANQVLFDQSRRFSQAFRSIEVSGKPWAAAINGLALGGGFEITLSCHYRVAAENPKTRLGLPEIKVGLFPGAGGTQRVPRIVPPQDAMTMLLKGEAVNLARAKALNLIHAIVPASDLIKAAKDWIKGGGKAVAPWDEKGFKLPGGPVFSKMGMQMFPAGNAIYRRETYDNYPAARAIMSCVYEGLQLQIDAALRVESRYFAKILRSNEAAAMIRSLFLSMQELNKGARRPVGVPPTKVKKLAVIGAGFMGASVGYVSALAGIDVVLVDRDQESADKGKGHAKTVIDGQIAKGRMKQEAGDAILSRISATADYNAIKDCDLVIEAVFEDRKIKADTYAKAQPLLKDGAIFASNTSTLPINSLAEEFKDQGRFLGIHFFSPVEKMMLVEIIVGKKTGDVALATALDYVRAIGKTPIVVNDSRGFFANRCVMRYIAEGNEMLLEGVPPAMIENTAKMAGMPVGPLSLQDEVALDLGLKITKATEADLGPNAVDQAQKKLMVEMVEKQGRYGRKNSKGFYDYPEKGKGQKSLWPGLANLQPKHLDPDTLDVEELKQRFLVAQAVEAARTVEDHVITDVREADVGSILGFGFAPFTGGTLSYIDFMGTKKFVDLCHRFEAKYGSRFTPPKLLEEMAAKGETFYGRFPPKKPAAQAAE</sequence>
<evidence type="ECO:0000256" key="5">
    <source>
        <dbReference type="ARBA" id="ARBA00023002"/>
    </source>
</evidence>
<feature type="domain" description="3-hydroxyacyl-CoA dehydrogenase C-terminal" evidence="11">
    <location>
        <begin position="510"/>
        <end position="607"/>
    </location>
</feature>
<evidence type="ECO:0000259" key="11">
    <source>
        <dbReference type="Pfam" id="PF00725"/>
    </source>
</evidence>
<evidence type="ECO:0000256" key="10">
    <source>
        <dbReference type="ARBA" id="ARBA00049556"/>
    </source>
</evidence>
<dbReference type="SUPFAM" id="SSF52096">
    <property type="entry name" value="ClpP/crotonase"/>
    <property type="match status" value="1"/>
</dbReference>
<keyword evidence="6" id="KW-0520">NAD</keyword>
<keyword evidence="4" id="KW-0442">Lipid degradation</keyword>
<dbReference type="GO" id="GO:0006635">
    <property type="term" value="P:fatty acid beta-oxidation"/>
    <property type="evidence" value="ECO:0007669"/>
    <property type="project" value="UniProtKB-UniPathway"/>
</dbReference>
<dbReference type="RefSeq" id="WP_066513017.1">
    <property type="nucleotide sequence ID" value="NZ_LNCU01000106.1"/>
</dbReference>
<reference evidence="13 14" key="1">
    <citation type="submission" date="2015-11" db="EMBL/GenBank/DDBJ databases">
        <title>Draft Genome Sequence of the Strain BR 10303 (Bradyrhizobium sp.) isolated from nodules of Centrolobium paraense.</title>
        <authorList>
            <person name="Zelli J.E."/>
            <person name="Simoes-Araujo J.L."/>
            <person name="Barauna A.C."/>
            <person name="Silva K."/>
        </authorList>
    </citation>
    <scope>NUCLEOTIDE SEQUENCE [LARGE SCALE GENOMIC DNA]</scope>
    <source>
        <strain evidence="13 14">BR 10303</strain>
    </source>
</reference>
<dbReference type="FunFam" id="3.40.50.720:FF:000009">
    <property type="entry name" value="Fatty oxidation complex, alpha subunit"/>
    <property type="match status" value="1"/>
</dbReference>
<dbReference type="InterPro" id="IPR006176">
    <property type="entry name" value="3-OHacyl-CoA_DH_NAD-bd"/>
</dbReference>
<dbReference type="InterPro" id="IPR006108">
    <property type="entry name" value="3HC_DH_C"/>
</dbReference>
<evidence type="ECO:0000313" key="14">
    <source>
        <dbReference type="Proteomes" id="UP000057737"/>
    </source>
</evidence>
<evidence type="ECO:0000256" key="7">
    <source>
        <dbReference type="ARBA" id="ARBA00023098"/>
    </source>
</evidence>
<protein>
    <submittedName>
        <fullName evidence="13">3-hydroxyacyl-CoA dehydrogenase</fullName>
    </submittedName>
</protein>
<dbReference type="InterPro" id="IPR036291">
    <property type="entry name" value="NAD(P)-bd_dom_sf"/>
</dbReference>
<dbReference type="Pfam" id="PF00378">
    <property type="entry name" value="ECH_1"/>
    <property type="match status" value="1"/>
</dbReference>